<gene>
    <name evidence="1" type="ORF">OESDEN_00739</name>
</gene>
<dbReference type="AlphaFoldDB" id="A0A0B1TV06"/>
<evidence type="ECO:0000313" key="2">
    <source>
        <dbReference type="Proteomes" id="UP000053660"/>
    </source>
</evidence>
<protein>
    <submittedName>
        <fullName evidence="1">Uncharacterized protein</fullName>
    </submittedName>
</protein>
<reference evidence="1 2" key="1">
    <citation type="submission" date="2014-03" db="EMBL/GenBank/DDBJ databases">
        <title>Draft genome of the hookworm Oesophagostomum dentatum.</title>
        <authorList>
            <person name="Mitreva M."/>
        </authorList>
    </citation>
    <scope>NUCLEOTIDE SEQUENCE [LARGE SCALE GENOMIC DNA]</scope>
    <source>
        <strain evidence="1 2">OD-Hann</strain>
    </source>
</reference>
<dbReference type="OrthoDB" id="5872381at2759"/>
<sequence>MCLHPTCGFLKLRLLMRKSSTACSAFKWGHSSEDYRDDYKKFVRIESSGDANFFVPTLTATVCTIDVMP</sequence>
<name>A0A0B1TV06_OESDE</name>
<accession>A0A0B1TV06</accession>
<evidence type="ECO:0000313" key="1">
    <source>
        <dbReference type="EMBL" id="KHJ99275.1"/>
    </source>
</evidence>
<proteinExistence type="predicted"/>
<organism evidence="1 2">
    <name type="scientific">Oesophagostomum dentatum</name>
    <name type="common">Nodular worm</name>
    <dbReference type="NCBI Taxonomy" id="61180"/>
    <lineage>
        <taxon>Eukaryota</taxon>
        <taxon>Metazoa</taxon>
        <taxon>Ecdysozoa</taxon>
        <taxon>Nematoda</taxon>
        <taxon>Chromadorea</taxon>
        <taxon>Rhabditida</taxon>
        <taxon>Rhabditina</taxon>
        <taxon>Rhabditomorpha</taxon>
        <taxon>Strongyloidea</taxon>
        <taxon>Strongylidae</taxon>
        <taxon>Oesophagostomum</taxon>
    </lineage>
</organism>
<dbReference type="EMBL" id="KN549229">
    <property type="protein sequence ID" value="KHJ99275.1"/>
    <property type="molecule type" value="Genomic_DNA"/>
</dbReference>
<dbReference type="Proteomes" id="UP000053660">
    <property type="component" value="Unassembled WGS sequence"/>
</dbReference>
<keyword evidence="2" id="KW-1185">Reference proteome</keyword>